<evidence type="ECO:0000256" key="4">
    <source>
        <dbReference type="ARBA" id="ARBA00023145"/>
    </source>
</evidence>
<evidence type="ECO:0000256" key="3">
    <source>
        <dbReference type="ARBA" id="ARBA00022801"/>
    </source>
</evidence>
<name>A0ABU8SVU3_9GAMM</name>
<dbReference type="Gene3D" id="1.10.439.10">
    <property type="entry name" value="Penicillin Amidohydrolase, domain 1"/>
    <property type="match status" value="1"/>
</dbReference>
<dbReference type="EMBL" id="JAQPZS010000013">
    <property type="protein sequence ID" value="MEJ6497156.1"/>
    <property type="molecule type" value="Genomic_DNA"/>
</dbReference>
<dbReference type="Pfam" id="PF01804">
    <property type="entry name" value="Penicil_amidase"/>
    <property type="match status" value="1"/>
</dbReference>
<dbReference type="Gene3D" id="1.10.1400.10">
    <property type="match status" value="1"/>
</dbReference>
<accession>A0ABU8SVU3</accession>
<reference evidence="5 6" key="1">
    <citation type="submission" date="2023-01" db="EMBL/GenBank/DDBJ databases">
        <title>Trichodesmium-associated heterotrophic epibiont bacteria.</title>
        <authorList>
            <person name="Cleveland C.S."/>
            <person name="Webb E.A."/>
        </authorList>
    </citation>
    <scope>NUCLEOTIDE SEQUENCE [LARGE SCALE GENOMIC DNA]</scope>
    <source>
        <strain evidence="5 6">USCH2</strain>
    </source>
</reference>
<dbReference type="InterPro" id="IPR029055">
    <property type="entry name" value="Ntn_hydrolases_N"/>
</dbReference>
<proteinExistence type="inferred from homology"/>
<evidence type="ECO:0000313" key="5">
    <source>
        <dbReference type="EMBL" id="MEJ6497156.1"/>
    </source>
</evidence>
<dbReference type="Gene3D" id="3.60.20.10">
    <property type="entry name" value="Glutamine Phosphoribosylpyrophosphate, subunit 1, domain 1"/>
    <property type="match status" value="1"/>
</dbReference>
<keyword evidence="4" id="KW-0865">Zymogen</keyword>
<dbReference type="PROSITE" id="PS51257">
    <property type="entry name" value="PROKAR_LIPOPROTEIN"/>
    <property type="match status" value="1"/>
</dbReference>
<gene>
    <name evidence="5" type="ORF">PQI24_14020</name>
</gene>
<dbReference type="SUPFAM" id="SSF56235">
    <property type="entry name" value="N-terminal nucleophile aminohydrolases (Ntn hydrolases)"/>
    <property type="match status" value="1"/>
</dbReference>
<dbReference type="PANTHER" id="PTHR34218">
    <property type="entry name" value="PEPTIDASE S45 PENICILLIN AMIDASE"/>
    <property type="match status" value="1"/>
</dbReference>
<dbReference type="Gene3D" id="2.30.120.10">
    <property type="match status" value="1"/>
</dbReference>
<organism evidence="5 6">
    <name type="scientific">Pseudoalteromonas lipolytica</name>
    <dbReference type="NCBI Taxonomy" id="570156"/>
    <lineage>
        <taxon>Bacteria</taxon>
        <taxon>Pseudomonadati</taxon>
        <taxon>Pseudomonadota</taxon>
        <taxon>Gammaproteobacteria</taxon>
        <taxon>Alteromonadales</taxon>
        <taxon>Pseudoalteromonadaceae</taxon>
        <taxon>Pseudoalteromonas</taxon>
    </lineage>
</organism>
<evidence type="ECO:0000313" key="6">
    <source>
        <dbReference type="Proteomes" id="UP001377972"/>
    </source>
</evidence>
<sequence length="847" mass="93041">MKLNPLLIGIAAALLVGCNSDKDNNDTTAPVVTPDPDPVVKVNIPAFSEGNTLQANVRWTTYGVPHITAANLESLAFGAGFAYAKDHACLLMDQIIKVRGERSKYYGPDKVAGSGDSQHLISDFGYKALGVNEYALQHYDELNEDSRAHYEGFVQGFNKYVTDTGVENLAPECASQPWVTQLTAQDMLAYSMATVQLASSANFLELAFFANPGDSNEYLPVPMSGAPSAVSSITNNIAQQAAQFKLEKKYKHLGSNGWGLGKDMMANGKGGLLANPHFPYEGNLRFWQSHLTIPGAMDVMGGSLQGMPGVINIGFNEHVAWTHTFSTARHFLIYQLALNENDRMSYSVEDEQYSITEKVVTVEVATGAGSTIELSKPFYYSHHGLMLETPVENGLGWSDTQAFTIKDANEFNMDVVAQWSALNQAVSLEDMKAAFAEFDGVSFNNTMAADKEGNVFYVDDSTVLKLDDQANLAIRLQPELVALRESVGFDIVPGNMKLFESQGKVPFNEAPQLTRTDYVQNSNDSYWVTNLNEPLIGFAAQYGDVHKPLSLRTRMGLKLLQQGGGEDAKFTLDELEQALVGNHFYLESLVFEELALQCFAQGDLPIELSNGTQVDISQACDLLANADGKMNLDTQGAALFREFAHLFNAKEHLYDNFDVTNPANTPNTLRKDKVALTALAHAVYNLQANNVALDSRLDELQFVEKSLAGGSGSGEKLPWAGPMHVEGGFNVFRYDRSNLTRSTLIPYTDYAVLNDAVTGKPLASNLTPQGYPVNYGSSWMFVMNFTENGPEAKGLLTMSQSSDSHSEHFDDQSRYYSQSAKLRPLLFKDEDIELNLIDEVDLSMTKQ</sequence>
<keyword evidence="6" id="KW-1185">Reference proteome</keyword>
<comment type="caution">
    <text evidence="5">The sequence shown here is derived from an EMBL/GenBank/DDBJ whole genome shotgun (WGS) entry which is preliminary data.</text>
</comment>
<protein>
    <submittedName>
        <fullName evidence="5">Penicillin acylase family protein</fullName>
    </submittedName>
</protein>
<dbReference type="RefSeq" id="WP_339981182.1">
    <property type="nucleotide sequence ID" value="NZ_JAQPZS010000013.1"/>
</dbReference>
<dbReference type="InterPro" id="IPR043147">
    <property type="entry name" value="Penicillin_amidase_A-knob"/>
</dbReference>
<dbReference type="Proteomes" id="UP001377972">
    <property type="component" value="Unassembled WGS sequence"/>
</dbReference>
<evidence type="ECO:0000256" key="1">
    <source>
        <dbReference type="ARBA" id="ARBA00006586"/>
    </source>
</evidence>
<comment type="similarity">
    <text evidence="1">Belongs to the peptidase S45 family.</text>
</comment>
<evidence type="ECO:0000256" key="2">
    <source>
        <dbReference type="ARBA" id="ARBA00022729"/>
    </source>
</evidence>
<dbReference type="PANTHER" id="PTHR34218:SF3">
    <property type="entry name" value="ACYL-HOMOSERINE LACTONE ACYLASE PVDQ"/>
    <property type="match status" value="1"/>
</dbReference>
<dbReference type="InterPro" id="IPR002692">
    <property type="entry name" value="S45"/>
</dbReference>
<keyword evidence="2" id="KW-0732">Signal</keyword>
<keyword evidence="3" id="KW-0378">Hydrolase</keyword>
<dbReference type="InterPro" id="IPR023343">
    <property type="entry name" value="Penicillin_amidase_dom1"/>
</dbReference>
<dbReference type="InterPro" id="IPR043146">
    <property type="entry name" value="Penicillin_amidase_N_B-knob"/>
</dbReference>